<dbReference type="Gene3D" id="3.30.530.20">
    <property type="match status" value="1"/>
</dbReference>
<evidence type="ECO:0000313" key="1">
    <source>
        <dbReference type="EMBL" id="QDF70958.1"/>
    </source>
</evidence>
<dbReference type="EMBL" id="CP041150">
    <property type="protein sequence ID" value="QDF70958.1"/>
    <property type="molecule type" value="Genomic_DNA"/>
</dbReference>
<dbReference type="RefSeq" id="WP_057979780.1">
    <property type="nucleotide sequence ID" value="NZ_CP041150.1"/>
</dbReference>
<reference evidence="1 2" key="1">
    <citation type="submission" date="2019-06" db="EMBL/GenBank/DDBJ databases">
        <title>Whole geneome sequnce of Mycobacteroides chelonae M77 isolated from bovine milk from Meghalaya, India.</title>
        <authorList>
            <person name="Vise E."/>
            <person name="Das S."/>
            <person name="Garg A."/>
            <person name="Ghatak S."/>
            <person name="Shakuntala I."/>
            <person name="Milton A.A.P."/>
            <person name="Karam A."/>
            <person name="Sanjukta R."/>
            <person name="Puro K."/>
            <person name="Sen A."/>
        </authorList>
    </citation>
    <scope>NUCLEOTIDE SEQUENCE [LARGE SCALE GENOMIC DNA]</scope>
    <source>
        <strain evidence="1 2">M77</strain>
    </source>
</reference>
<dbReference type="InterPro" id="IPR023393">
    <property type="entry name" value="START-like_dom_sf"/>
</dbReference>
<gene>
    <name evidence="1" type="ORF">FJK96_12915</name>
</gene>
<dbReference type="AlphaFoldDB" id="A0AB73U2H5"/>
<name>A0AB73U2H5_MYCCH</name>
<dbReference type="InterPro" id="IPR019587">
    <property type="entry name" value="Polyketide_cyclase/dehydratase"/>
</dbReference>
<sequence length="157" mass="17319">MSTTISVTRRVESSASDFYELFADTAKFQQVKGLRVELLEPGNADGVGVLRRVRMGAGLVLVERIVALNPRTHTFGYLLKTGNPRVTHEYGQISFTPEGEGTAATWTSRVSISVGPFTGIAEVLTRGFVSAAFWLALGRLDRYLQTRRPTVKSENLR</sequence>
<evidence type="ECO:0000313" key="2">
    <source>
        <dbReference type="Proteomes" id="UP000317728"/>
    </source>
</evidence>
<dbReference type="Pfam" id="PF10604">
    <property type="entry name" value="Polyketide_cyc2"/>
    <property type="match status" value="1"/>
</dbReference>
<proteinExistence type="predicted"/>
<dbReference type="Proteomes" id="UP000317728">
    <property type="component" value="Chromosome"/>
</dbReference>
<dbReference type="CDD" id="cd07821">
    <property type="entry name" value="PYR_PYL_RCAR_like"/>
    <property type="match status" value="1"/>
</dbReference>
<protein>
    <submittedName>
        <fullName evidence="1">SRPBCC family protein</fullName>
    </submittedName>
</protein>
<accession>A0AB73U2H5</accession>
<organism evidence="1 2">
    <name type="scientific">Mycobacteroides chelonae</name>
    <name type="common">Mycobacterium chelonae</name>
    <dbReference type="NCBI Taxonomy" id="1774"/>
    <lineage>
        <taxon>Bacteria</taxon>
        <taxon>Bacillati</taxon>
        <taxon>Actinomycetota</taxon>
        <taxon>Actinomycetes</taxon>
        <taxon>Mycobacteriales</taxon>
        <taxon>Mycobacteriaceae</taxon>
        <taxon>Mycobacteroides</taxon>
    </lineage>
</organism>
<dbReference type="SUPFAM" id="SSF55961">
    <property type="entry name" value="Bet v1-like"/>
    <property type="match status" value="1"/>
</dbReference>